<sequence length="30" mass="2878">GRLAGRVAVGQTQGVAEGGHAGTASRPGEM</sequence>
<feature type="non-terminal residue" evidence="2">
    <location>
        <position position="1"/>
    </location>
</feature>
<organism evidence="2">
    <name type="scientific">marine metagenome</name>
    <dbReference type="NCBI Taxonomy" id="408172"/>
    <lineage>
        <taxon>unclassified sequences</taxon>
        <taxon>metagenomes</taxon>
        <taxon>ecological metagenomes</taxon>
    </lineage>
</organism>
<protein>
    <submittedName>
        <fullName evidence="2">Uncharacterized protein</fullName>
    </submittedName>
</protein>
<evidence type="ECO:0000256" key="1">
    <source>
        <dbReference type="SAM" id="MobiDB-lite"/>
    </source>
</evidence>
<feature type="non-terminal residue" evidence="2">
    <location>
        <position position="30"/>
    </location>
</feature>
<dbReference type="EMBL" id="UINC01173623">
    <property type="protein sequence ID" value="SVD79319.1"/>
    <property type="molecule type" value="Genomic_DNA"/>
</dbReference>
<name>A0A382Y8K2_9ZZZZ</name>
<evidence type="ECO:0000313" key="2">
    <source>
        <dbReference type="EMBL" id="SVD79319.1"/>
    </source>
</evidence>
<proteinExistence type="predicted"/>
<dbReference type="AlphaFoldDB" id="A0A382Y8K2"/>
<accession>A0A382Y8K2</accession>
<reference evidence="2" key="1">
    <citation type="submission" date="2018-05" db="EMBL/GenBank/DDBJ databases">
        <authorList>
            <person name="Lanie J.A."/>
            <person name="Ng W.-L."/>
            <person name="Kazmierczak K.M."/>
            <person name="Andrzejewski T.M."/>
            <person name="Davidsen T.M."/>
            <person name="Wayne K.J."/>
            <person name="Tettelin H."/>
            <person name="Glass J.I."/>
            <person name="Rusch D."/>
            <person name="Podicherti R."/>
            <person name="Tsui H.-C.T."/>
            <person name="Winkler M.E."/>
        </authorList>
    </citation>
    <scope>NUCLEOTIDE SEQUENCE</scope>
</reference>
<gene>
    <name evidence="2" type="ORF">METZ01_LOCUS432173</name>
</gene>
<feature type="region of interest" description="Disordered" evidence="1">
    <location>
        <begin position="1"/>
        <end position="30"/>
    </location>
</feature>